<dbReference type="AlphaFoldDB" id="A0A2T3NWX9"/>
<dbReference type="RefSeq" id="WP_036823702.1">
    <property type="nucleotide sequence ID" value="NZ_JGVO01000481.1"/>
</dbReference>
<dbReference type="SUPFAM" id="SSF56281">
    <property type="entry name" value="Metallo-hydrolase/oxidoreductase"/>
    <property type="match status" value="1"/>
</dbReference>
<dbReference type="InterPro" id="IPR025638">
    <property type="entry name" value="DUF4336"/>
</dbReference>
<comment type="caution">
    <text evidence="1">The sequence shown here is derived from an EMBL/GenBank/DDBJ whole genome shotgun (WGS) entry which is preliminary data.</text>
</comment>
<dbReference type="Pfam" id="PF14234">
    <property type="entry name" value="DUF4336"/>
    <property type="match status" value="1"/>
</dbReference>
<dbReference type="PANTHER" id="PTHR33835">
    <property type="entry name" value="YALI0C07656P"/>
    <property type="match status" value="1"/>
</dbReference>
<proteinExistence type="predicted"/>
<dbReference type="OrthoDB" id="450111at2"/>
<protein>
    <submittedName>
        <fullName evidence="1">DUF4336 domain-containing protein</fullName>
    </submittedName>
</protein>
<dbReference type="Gene3D" id="3.60.15.10">
    <property type="entry name" value="Ribonuclease Z/Hydroxyacylglutathione hydrolase-like"/>
    <property type="match status" value="1"/>
</dbReference>
<accession>A0A2T3NWX9</accession>
<dbReference type="PANTHER" id="PTHR33835:SF1">
    <property type="entry name" value="METALLO-BETA-LACTAMASE DOMAIN-CONTAINING PROTEIN"/>
    <property type="match status" value="1"/>
</dbReference>
<organism evidence="1 2">
    <name type="scientific">Photobacterium sanctipauli</name>
    <dbReference type="NCBI Taxonomy" id="1342794"/>
    <lineage>
        <taxon>Bacteria</taxon>
        <taxon>Pseudomonadati</taxon>
        <taxon>Pseudomonadota</taxon>
        <taxon>Gammaproteobacteria</taxon>
        <taxon>Vibrionales</taxon>
        <taxon>Vibrionaceae</taxon>
        <taxon>Photobacterium</taxon>
    </lineage>
</organism>
<name>A0A2T3NWX9_9GAMM</name>
<dbReference type="InterPro" id="IPR036866">
    <property type="entry name" value="RibonucZ/Hydroxyglut_hydro"/>
</dbReference>
<gene>
    <name evidence="1" type="ORF">C9I98_07970</name>
</gene>
<evidence type="ECO:0000313" key="1">
    <source>
        <dbReference type="EMBL" id="PSW20766.1"/>
    </source>
</evidence>
<evidence type="ECO:0000313" key="2">
    <source>
        <dbReference type="Proteomes" id="UP000241771"/>
    </source>
</evidence>
<dbReference type="EMBL" id="PYMA01000003">
    <property type="protein sequence ID" value="PSW20766.1"/>
    <property type="molecule type" value="Genomic_DNA"/>
</dbReference>
<dbReference type="Proteomes" id="UP000241771">
    <property type="component" value="Unassembled WGS sequence"/>
</dbReference>
<sequence length="230" mass="25764">MQQIGENIWAREDSMKMMGSKLGLRMTIIRLSDGSVWLHSPTALSDELKQQIDAIGPVKAIVAASDNHSKWLQEWCDAYPDADAYVSAGIPRKVPLSNYHIIQQGMENPWQDDLIWATMPSVPFFNETVFFHEKSGSLIVTDMIQNHPENKATGLAGFMNNYIFEPIGFKGKCVAPPLKMGFAIKNKPAFSTFIREIQSWDFSQIVVTHGAIIADDAQGVFKDISARFLK</sequence>
<keyword evidence="2" id="KW-1185">Reference proteome</keyword>
<reference evidence="1 2" key="1">
    <citation type="submission" date="2018-01" db="EMBL/GenBank/DDBJ databases">
        <title>Whole genome sequencing of Histamine producing bacteria.</title>
        <authorList>
            <person name="Butler K."/>
        </authorList>
    </citation>
    <scope>NUCLEOTIDE SEQUENCE [LARGE SCALE GENOMIC DNA]</scope>
    <source>
        <strain evidence="1 2">DSM 100436</strain>
    </source>
</reference>